<name>A0A5Q4YVM9_9BURK</name>
<evidence type="ECO:0000313" key="1">
    <source>
        <dbReference type="EMBL" id="VVD32155.1"/>
    </source>
</evidence>
<gene>
    <name evidence="1" type="ORF">PDMSB3_0857</name>
</gene>
<keyword evidence="2" id="KW-1185">Reference proteome</keyword>
<proteinExistence type="predicted"/>
<organism evidence="1 2">
    <name type="scientific">Paraburkholderia dioscoreae</name>
    <dbReference type="NCBI Taxonomy" id="2604047"/>
    <lineage>
        <taxon>Bacteria</taxon>
        <taxon>Pseudomonadati</taxon>
        <taxon>Pseudomonadota</taxon>
        <taxon>Betaproteobacteria</taxon>
        <taxon>Burkholderiales</taxon>
        <taxon>Burkholderiaceae</taxon>
        <taxon>Paraburkholderia</taxon>
    </lineage>
</organism>
<sequence length="85" mass="9544">MWLDIAALSPETAFARIFHLAFGANREPFLLGAAHLLRIVDVADTQHFLGDPDAQRHQRFAAFNQRAVRCARLLDAAVDQIAQFQ</sequence>
<dbReference type="KEGG" id="pdio:PDMSB3_0857.1"/>
<reference evidence="1 2" key="1">
    <citation type="submission" date="2019-08" db="EMBL/GenBank/DDBJ databases">
        <authorList>
            <person name="Herpell B J."/>
        </authorList>
    </citation>
    <scope>NUCLEOTIDE SEQUENCE [LARGE SCALE GENOMIC DNA]</scope>
    <source>
        <strain evidence="2">Msb3</strain>
    </source>
</reference>
<dbReference type="Proteomes" id="UP000325811">
    <property type="component" value="Chromosome II"/>
</dbReference>
<evidence type="ECO:0000313" key="2">
    <source>
        <dbReference type="Proteomes" id="UP000325811"/>
    </source>
</evidence>
<accession>A0A5Q4YVM9</accession>
<protein>
    <submittedName>
        <fullName evidence="1">Uncharacterized protein</fullName>
    </submittedName>
</protein>
<dbReference type="AlphaFoldDB" id="A0A5Q4YVM9"/>
<dbReference type="EMBL" id="LR699554">
    <property type="protein sequence ID" value="VVD32155.1"/>
    <property type="molecule type" value="Genomic_DNA"/>
</dbReference>